<accession>A0ACB7GYI7</accession>
<protein>
    <submittedName>
        <fullName evidence="1">Uncharacterized protein</fullName>
    </submittedName>
</protein>
<dbReference type="Proteomes" id="UP000091857">
    <property type="component" value="Chromosome 10"/>
</dbReference>
<reference evidence="2" key="1">
    <citation type="journal article" date="2016" name="Nat. Biotechnol.">
        <title>Sequencing wild and cultivated cassava and related species reveals extensive interspecific hybridization and genetic diversity.</title>
        <authorList>
            <person name="Bredeson J.V."/>
            <person name="Lyons J.B."/>
            <person name="Prochnik S.E."/>
            <person name="Wu G.A."/>
            <person name="Ha C.M."/>
            <person name="Edsinger-Gonzales E."/>
            <person name="Grimwood J."/>
            <person name="Schmutz J."/>
            <person name="Rabbi I.Y."/>
            <person name="Egesi C."/>
            <person name="Nauluvula P."/>
            <person name="Lebot V."/>
            <person name="Ndunguru J."/>
            <person name="Mkamilo G."/>
            <person name="Bart R.S."/>
            <person name="Setter T.L."/>
            <person name="Gleadow R.M."/>
            <person name="Kulakow P."/>
            <person name="Ferguson M.E."/>
            <person name="Rounsley S."/>
            <person name="Rokhsar D.S."/>
        </authorList>
    </citation>
    <scope>NUCLEOTIDE SEQUENCE [LARGE SCALE GENOMIC DNA]</scope>
    <source>
        <strain evidence="2">cv. AM560-2</strain>
    </source>
</reference>
<gene>
    <name evidence="1" type="ORF">MANES_10G028801v8</name>
</gene>
<organism evidence="1 2">
    <name type="scientific">Manihot esculenta</name>
    <name type="common">Cassava</name>
    <name type="synonym">Jatropha manihot</name>
    <dbReference type="NCBI Taxonomy" id="3983"/>
    <lineage>
        <taxon>Eukaryota</taxon>
        <taxon>Viridiplantae</taxon>
        <taxon>Streptophyta</taxon>
        <taxon>Embryophyta</taxon>
        <taxon>Tracheophyta</taxon>
        <taxon>Spermatophyta</taxon>
        <taxon>Magnoliopsida</taxon>
        <taxon>eudicotyledons</taxon>
        <taxon>Gunneridae</taxon>
        <taxon>Pentapetalae</taxon>
        <taxon>rosids</taxon>
        <taxon>fabids</taxon>
        <taxon>Malpighiales</taxon>
        <taxon>Euphorbiaceae</taxon>
        <taxon>Crotonoideae</taxon>
        <taxon>Manihoteae</taxon>
        <taxon>Manihot</taxon>
    </lineage>
</organism>
<sequence length="110" mass="12832">MKEVFVLPPPDLARYVCPLANFCAIRYHFAAFISWILWGLFASLFLNFSLDLDFLFFHFVMESYSTFIKISDTISSFSFSLVGKMYMICLEYATKSRLQSFCFCLCSCTR</sequence>
<evidence type="ECO:0000313" key="1">
    <source>
        <dbReference type="EMBL" id="KAG8645051.1"/>
    </source>
</evidence>
<evidence type="ECO:0000313" key="2">
    <source>
        <dbReference type="Proteomes" id="UP000091857"/>
    </source>
</evidence>
<comment type="caution">
    <text evidence="1">The sequence shown here is derived from an EMBL/GenBank/DDBJ whole genome shotgun (WGS) entry which is preliminary data.</text>
</comment>
<proteinExistence type="predicted"/>
<name>A0ACB7GYI7_MANES</name>
<dbReference type="EMBL" id="CM004396">
    <property type="protein sequence ID" value="KAG8645051.1"/>
    <property type="molecule type" value="Genomic_DNA"/>
</dbReference>
<keyword evidence="2" id="KW-1185">Reference proteome</keyword>